<dbReference type="InterPro" id="IPR029058">
    <property type="entry name" value="AB_hydrolase_fold"/>
</dbReference>
<sequence>MPTATMSTTTTTTTTSPILKAYASTPHGQIHYRFSLPFPSHPSPSALPILLLHMSASSSASFTTLITTFTSLGYPCFAPDMPGFGSSFDPPYPSIPALSIPWYAAVFLSAFQPHPAFAAGCHIVGHHSGAVIGIEIARSTPSFARSLTLEGPAILTASERAEMSTKFLSPFNRPVADGSHLVKMWEYVRALGIPAGDLELLQREALDHARAWRGRTQIYGAVWG</sequence>
<feature type="domain" description="AB hydrolase-1" evidence="1">
    <location>
        <begin position="48"/>
        <end position="157"/>
    </location>
</feature>
<dbReference type="Gene3D" id="3.40.50.1820">
    <property type="entry name" value="alpha/beta hydrolase"/>
    <property type="match status" value="1"/>
</dbReference>
<evidence type="ECO:0000313" key="2">
    <source>
        <dbReference type="EMBL" id="KAK0649109.1"/>
    </source>
</evidence>
<name>A0AA39YAM6_9PEZI</name>
<dbReference type="AlphaFoldDB" id="A0AA39YAM6"/>
<comment type="caution">
    <text evidence="2">The sequence shown here is derived from an EMBL/GenBank/DDBJ whole genome shotgun (WGS) entry which is preliminary data.</text>
</comment>
<dbReference type="PANTHER" id="PTHR43798">
    <property type="entry name" value="MONOACYLGLYCEROL LIPASE"/>
    <property type="match status" value="1"/>
</dbReference>
<dbReference type="EMBL" id="JAULSV010000003">
    <property type="protein sequence ID" value="KAK0649109.1"/>
    <property type="molecule type" value="Genomic_DNA"/>
</dbReference>
<keyword evidence="3" id="KW-1185">Reference proteome</keyword>
<organism evidence="2 3">
    <name type="scientific">Cercophora newfieldiana</name>
    <dbReference type="NCBI Taxonomy" id="92897"/>
    <lineage>
        <taxon>Eukaryota</taxon>
        <taxon>Fungi</taxon>
        <taxon>Dikarya</taxon>
        <taxon>Ascomycota</taxon>
        <taxon>Pezizomycotina</taxon>
        <taxon>Sordariomycetes</taxon>
        <taxon>Sordariomycetidae</taxon>
        <taxon>Sordariales</taxon>
        <taxon>Lasiosphaeriaceae</taxon>
        <taxon>Cercophora</taxon>
    </lineage>
</organism>
<dbReference type="GO" id="GO:0016787">
    <property type="term" value="F:hydrolase activity"/>
    <property type="evidence" value="ECO:0007669"/>
    <property type="project" value="UniProtKB-KW"/>
</dbReference>
<evidence type="ECO:0000259" key="1">
    <source>
        <dbReference type="Pfam" id="PF00561"/>
    </source>
</evidence>
<dbReference type="InterPro" id="IPR050266">
    <property type="entry name" value="AB_hydrolase_sf"/>
</dbReference>
<dbReference type="PANTHER" id="PTHR43798:SF33">
    <property type="entry name" value="HYDROLASE, PUTATIVE (AFU_ORTHOLOGUE AFUA_2G14860)-RELATED"/>
    <property type="match status" value="1"/>
</dbReference>
<dbReference type="Proteomes" id="UP001174936">
    <property type="component" value="Unassembled WGS sequence"/>
</dbReference>
<keyword evidence="2" id="KW-0378">Hydrolase</keyword>
<evidence type="ECO:0000313" key="3">
    <source>
        <dbReference type="Proteomes" id="UP001174936"/>
    </source>
</evidence>
<gene>
    <name evidence="2" type="ORF">B0T16DRAFT_507682</name>
</gene>
<dbReference type="InterPro" id="IPR000073">
    <property type="entry name" value="AB_hydrolase_1"/>
</dbReference>
<accession>A0AA39YAM6</accession>
<reference evidence="2" key="1">
    <citation type="submission" date="2023-06" db="EMBL/GenBank/DDBJ databases">
        <title>Genome-scale phylogeny and comparative genomics of the fungal order Sordariales.</title>
        <authorList>
            <consortium name="Lawrence Berkeley National Laboratory"/>
            <person name="Hensen N."/>
            <person name="Bonometti L."/>
            <person name="Westerberg I."/>
            <person name="Brannstrom I.O."/>
            <person name="Guillou S."/>
            <person name="Cros-Aarteil S."/>
            <person name="Calhoun S."/>
            <person name="Haridas S."/>
            <person name="Kuo A."/>
            <person name="Mondo S."/>
            <person name="Pangilinan J."/>
            <person name="Riley R."/>
            <person name="Labutti K."/>
            <person name="Andreopoulos B."/>
            <person name="Lipzen A."/>
            <person name="Chen C."/>
            <person name="Yanf M."/>
            <person name="Daum C."/>
            <person name="Ng V."/>
            <person name="Clum A."/>
            <person name="Steindorff A."/>
            <person name="Ohm R."/>
            <person name="Martin F."/>
            <person name="Silar P."/>
            <person name="Natvig D."/>
            <person name="Lalanne C."/>
            <person name="Gautier V."/>
            <person name="Ament-Velasquez S.L."/>
            <person name="Kruys A."/>
            <person name="Hutchinson M.I."/>
            <person name="Powell A.J."/>
            <person name="Barry K."/>
            <person name="Miller A.N."/>
            <person name="Grigoriev I.V."/>
            <person name="Debuchy R."/>
            <person name="Gladieux P."/>
            <person name="Thoren M.H."/>
            <person name="Johannesson H."/>
        </authorList>
    </citation>
    <scope>NUCLEOTIDE SEQUENCE</scope>
    <source>
        <strain evidence="2">SMH2532-1</strain>
    </source>
</reference>
<dbReference type="GO" id="GO:0016020">
    <property type="term" value="C:membrane"/>
    <property type="evidence" value="ECO:0007669"/>
    <property type="project" value="TreeGrafter"/>
</dbReference>
<dbReference type="Pfam" id="PF00561">
    <property type="entry name" value="Abhydrolase_1"/>
    <property type="match status" value="1"/>
</dbReference>
<protein>
    <submittedName>
        <fullName evidence="2">Alpha/Beta hydrolase protein</fullName>
    </submittedName>
</protein>
<proteinExistence type="predicted"/>
<dbReference type="SUPFAM" id="SSF53474">
    <property type="entry name" value="alpha/beta-Hydrolases"/>
    <property type="match status" value="1"/>
</dbReference>